<dbReference type="InterPro" id="IPR003593">
    <property type="entry name" value="AAA+_ATPase"/>
</dbReference>
<dbReference type="Pfam" id="PF00004">
    <property type="entry name" value="AAA"/>
    <property type="match status" value="1"/>
</dbReference>
<evidence type="ECO:0000256" key="1">
    <source>
        <dbReference type="SAM" id="MobiDB-lite"/>
    </source>
</evidence>
<evidence type="ECO:0000313" key="3">
    <source>
        <dbReference type="EMBL" id="KAJ3254876.1"/>
    </source>
</evidence>
<sequence length="749" mass="85941">MELYENPEDPALQIKDQQVAFQHMAVLYIKYIQLYRRLEDAYDQLLHPQKRRLLKNALVACMGRLVEIKHILVDLECTDFNNLNDLLLDLNLTPDKLSIPVPRFLAEERMNNVLNIRNLLQSLNAKDFSFGSNVQLFPELTVLDAIKIIQINERGRQGNLRAKYMREIKEQAAKEKDLIGNDEQKDDYRGYRERVKVREERRKELVFLGMEKPEVAVKSDPLVVAKGNRSRRKLLQIQYEEDYLQALITTKDKILRMEGPDMKEAIQDDFRQWYMEYKRINGKFPEFPTQEVWQKPDFKFSVDKEPEAIPEADKAQGGKDGKKKGGDKKKAEKEKKSDKKGKGQQDEEEEDPLLRFKYGDSTYLTQLGTHHNEYATNWKNKDESENFAQKHDQEIIKADKRKEVETQIKMDVYDILADELKNLKLAVEKEGKGKKGKKGKGGKKGGKKGKKDKGKKGKKEKDLTANRTMDSLIEELVKAGLFQKVLVEYCGLPLGLPYSPELPPPKYPKIASVLLCGPSGVGKTMLVQALATELGANILNLSPRNTAGQYVGKLNVVRMVHMVFKVARQNAPSIIYIDGVEMIFAKKVPKDDTSDPKRIKKDLTKAIKLIRDHNEKVILIATTNKPWDGEAKAMLPLFDKILFCPKPDYGGRVIMWTEFINRLVPRGHESVNISLLARMSEGFSTGSIEICVLRVLTPRRIRTLRTRPLKTEEFVNQLLDMPPPNPDEAKLFRVIINSPLGLFRQDWVS</sequence>
<dbReference type="EMBL" id="JADGKB010000076">
    <property type="protein sequence ID" value="KAJ3254876.1"/>
    <property type="molecule type" value="Genomic_DNA"/>
</dbReference>
<feature type="compositionally biased region" description="Basic residues" evidence="1">
    <location>
        <begin position="434"/>
        <end position="458"/>
    </location>
</feature>
<organism evidence="3 4">
    <name type="scientific">Boothiomyces macroporosus</name>
    <dbReference type="NCBI Taxonomy" id="261099"/>
    <lineage>
        <taxon>Eukaryota</taxon>
        <taxon>Fungi</taxon>
        <taxon>Fungi incertae sedis</taxon>
        <taxon>Chytridiomycota</taxon>
        <taxon>Chytridiomycota incertae sedis</taxon>
        <taxon>Chytridiomycetes</taxon>
        <taxon>Rhizophydiales</taxon>
        <taxon>Terramycetaceae</taxon>
        <taxon>Boothiomyces</taxon>
    </lineage>
</organism>
<dbReference type="Proteomes" id="UP001210925">
    <property type="component" value="Unassembled WGS sequence"/>
</dbReference>
<name>A0AAD5UHB0_9FUNG</name>
<dbReference type="GO" id="GO:0005524">
    <property type="term" value="F:ATP binding"/>
    <property type="evidence" value="ECO:0007669"/>
    <property type="project" value="InterPro"/>
</dbReference>
<dbReference type="Gene3D" id="3.40.50.300">
    <property type="entry name" value="P-loop containing nucleotide triphosphate hydrolases"/>
    <property type="match status" value="1"/>
</dbReference>
<dbReference type="InterPro" id="IPR052267">
    <property type="entry name" value="N-DRC_Component"/>
</dbReference>
<evidence type="ECO:0000259" key="2">
    <source>
        <dbReference type="SMART" id="SM00382"/>
    </source>
</evidence>
<dbReference type="PANTHER" id="PTHR14690">
    <property type="entry name" value="IQ MOTIF CONTAINING WITH AAA DOMAIN 1"/>
    <property type="match status" value="1"/>
</dbReference>
<reference evidence="3" key="1">
    <citation type="submission" date="2020-05" db="EMBL/GenBank/DDBJ databases">
        <title>Phylogenomic resolution of chytrid fungi.</title>
        <authorList>
            <person name="Stajich J.E."/>
            <person name="Amses K."/>
            <person name="Simmons R."/>
            <person name="Seto K."/>
            <person name="Myers J."/>
            <person name="Bonds A."/>
            <person name="Quandt C.A."/>
            <person name="Barry K."/>
            <person name="Liu P."/>
            <person name="Grigoriev I."/>
            <person name="Longcore J.E."/>
            <person name="James T.Y."/>
        </authorList>
    </citation>
    <scope>NUCLEOTIDE SEQUENCE</scope>
    <source>
        <strain evidence="3">PLAUS21</strain>
    </source>
</reference>
<dbReference type="GO" id="GO:0016887">
    <property type="term" value="F:ATP hydrolysis activity"/>
    <property type="evidence" value="ECO:0007669"/>
    <property type="project" value="InterPro"/>
</dbReference>
<dbReference type="SUPFAM" id="SSF52540">
    <property type="entry name" value="P-loop containing nucleoside triphosphate hydrolases"/>
    <property type="match status" value="1"/>
</dbReference>
<dbReference type="InterPro" id="IPR003959">
    <property type="entry name" value="ATPase_AAA_core"/>
</dbReference>
<protein>
    <submittedName>
        <fullName evidence="3">Dynein regulatory complex protein 11</fullName>
    </submittedName>
</protein>
<dbReference type="AlphaFoldDB" id="A0AAD5UHB0"/>
<comment type="caution">
    <text evidence="3">The sequence shown here is derived from an EMBL/GenBank/DDBJ whole genome shotgun (WGS) entry which is preliminary data.</text>
</comment>
<dbReference type="PANTHER" id="PTHR14690:SF0">
    <property type="entry name" value="IQ MOTIF CONTAINING WITH AAA DOMAIN 1"/>
    <property type="match status" value="1"/>
</dbReference>
<feature type="domain" description="AAA+ ATPase" evidence="2">
    <location>
        <begin position="509"/>
        <end position="648"/>
    </location>
</feature>
<dbReference type="InterPro" id="IPR027417">
    <property type="entry name" value="P-loop_NTPase"/>
</dbReference>
<keyword evidence="4" id="KW-1185">Reference proteome</keyword>
<accession>A0AAD5UHB0</accession>
<proteinExistence type="predicted"/>
<feature type="region of interest" description="Disordered" evidence="1">
    <location>
        <begin position="308"/>
        <end position="354"/>
    </location>
</feature>
<evidence type="ECO:0000313" key="4">
    <source>
        <dbReference type="Proteomes" id="UP001210925"/>
    </source>
</evidence>
<feature type="compositionally biased region" description="Basic and acidic residues" evidence="1">
    <location>
        <begin position="308"/>
        <end position="345"/>
    </location>
</feature>
<feature type="region of interest" description="Disordered" evidence="1">
    <location>
        <begin position="430"/>
        <end position="463"/>
    </location>
</feature>
<gene>
    <name evidence="3" type="primary">IQCA1</name>
    <name evidence="3" type="ORF">HK103_006772</name>
</gene>
<dbReference type="Gene3D" id="1.10.8.60">
    <property type="match status" value="1"/>
</dbReference>
<dbReference type="SMART" id="SM00382">
    <property type="entry name" value="AAA"/>
    <property type="match status" value="1"/>
</dbReference>